<feature type="disulfide bond" evidence="1">
    <location>
        <begin position="139"/>
        <end position="157"/>
    </location>
</feature>
<dbReference type="InterPro" id="IPR052302">
    <property type="entry name" value="Neurotrophin_rcpt-DD"/>
</dbReference>
<dbReference type="AlphaFoldDB" id="W6V0P8"/>
<feature type="domain" description="TNFR-Cys" evidence="4">
    <location>
        <begin position="244"/>
        <end position="284"/>
    </location>
</feature>
<dbReference type="KEGG" id="egl:EGR_01001"/>
<dbReference type="GO" id="GO:0005035">
    <property type="term" value="F:death receptor activity"/>
    <property type="evidence" value="ECO:0007669"/>
    <property type="project" value="TreeGrafter"/>
</dbReference>
<dbReference type="Gene3D" id="2.10.50.10">
    <property type="entry name" value="Tumor Necrosis Factor Receptor, subunit A, domain 2"/>
    <property type="match status" value="3"/>
</dbReference>
<feature type="repeat" description="TNFR-Cys" evidence="1">
    <location>
        <begin position="159"/>
        <end position="203"/>
    </location>
</feature>
<organism evidence="5 6">
    <name type="scientific">Echinococcus granulosus</name>
    <name type="common">Hydatid tapeworm</name>
    <dbReference type="NCBI Taxonomy" id="6210"/>
    <lineage>
        <taxon>Eukaryota</taxon>
        <taxon>Metazoa</taxon>
        <taxon>Spiralia</taxon>
        <taxon>Lophotrochozoa</taxon>
        <taxon>Platyhelminthes</taxon>
        <taxon>Cestoda</taxon>
        <taxon>Eucestoda</taxon>
        <taxon>Cyclophyllidea</taxon>
        <taxon>Taeniidae</taxon>
        <taxon>Echinococcus</taxon>
        <taxon>Echinococcus granulosus group</taxon>
    </lineage>
</organism>
<evidence type="ECO:0000256" key="3">
    <source>
        <dbReference type="SAM" id="Phobius"/>
    </source>
</evidence>
<dbReference type="InterPro" id="IPR001368">
    <property type="entry name" value="TNFR/NGFR_Cys_rich_reg"/>
</dbReference>
<evidence type="ECO:0000256" key="1">
    <source>
        <dbReference type="PROSITE-ProRule" id="PRU00206"/>
    </source>
</evidence>
<dbReference type="GO" id="GO:0005886">
    <property type="term" value="C:plasma membrane"/>
    <property type="evidence" value="ECO:0007669"/>
    <property type="project" value="TreeGrafter"/>
</dbReference>
<dbReference type="GO" id="GO:0015026">
    <property type="term" value="F:coreceptor activity"/>
    <property type="evidence" value="ECO:0007669"/>
    <property type="project" value="TreeGrafter"/>
</dbReference>
<dbReference type="PROSITE" id="PS50050">
    <property type="entry name" value="TNFR_NGFR_2"/>
    <property type="match status" value="4"/>
</dbReference>
<feature type="disulfide bond" evidence="1">
    <location>
        <begin position="263"/>
        <end position="276"/>
    </location>
</feature>
<keyword evidence="6" id="KW-1185">Reference proteome</keyword>
<evidence type="ECO:0000256" key="2">
    <source>
        <dbReference type="SAM" id="MobiDB-lite"/>
    </source>
</evidence>
<feature type="disulfide bond" evidence="1">
    <location>
        <begin position="266"/>
        <end position="284"/>
    </location>
</feature>
<feature type="repeat" description="TNFR-Cys" evidence="1">
    <location>
        <begin position="244"/>
        <end position="284"/>
    </location>
</feature>
<keyword evidence="5" id="KW-0675">Receptor</keyword>
<comment type="caution">
    <text evidence="1">Lacks conserved residue(s) required for the propagation of feature annotation.</text>
</comment>
<feature type="compositionally biased region" description="Polar residues" evidence="2">
    <location>
        <begin position="735"/>
        <end position="750"/>
    </location>
</feature>
<dbReference type="Proteomes" id="UP000019149">
    <property type="component" value="Unassembled WGS sequence"/>
</dbReference>
<feature type="transmembrane region" description="Helical" evidence="3">
    <location>
        <begin position="529"/>
        <end position="549"/>
    </location>
</feature>
<gene>
    <name evidence="5" type="ORF">EGR_01001</name>
</gene>
<feature type="repeat" description="TNFR-Cys" evidence="1">
    <location>
        <begin position="204"/>
        <end position="242"/>
    </location>
</feature>
<dbReference type="Gene3D" id="6.10.250.1780">
    <property type="match status" value="1"/>
</dbReference>
<feature type="disulfide bond" evidence="1">
    <location>
        <begin position="245"/>
        <end position="260"/>
    </location>
</feature>
<comment type="caution">
    <text evidence="5">The sequence shown here is derived from an EMBL/GenBank/DDBJ whole genome shotgun (WGS) entry which is preliminary data.</text>
</comment>
<feature type="domain" description="TNFR-Cys" evidence="4">
    <location>
        <begin position="117"/>
        <end position="157"/>
    </location>
</feature>
<dbReference type="EMBL" id="APAU02000003">
    <property type="protein sequence ID" value="EUB64457.1"/>
    <property type="molecule type" value="Genomic_DNA"/>
</dbReference>
<name>W6V0P8_ECHGR</name>
<dbReference type="GO" id="GO:0048406">
    <property type="term" value="F:nerve growth factor binding"/>
    <property type="evidence" value="ECO:0007669"/>
    <property type="project" value="TreeGrafter"/>
</dbReference>
<dbReference type="InterPro" id="IPR034046">
    <property type="entry name" value="TNFRSF16_N"/>
</dbReference>
<protein>
    <submittedName>
        <fullName evidence="5">Tumor necrosis factor receptor superfamily member</fullName>
    </submittedName>
</protein>
<feature type="region of interest" description="Disordered" evidence="2">
    <location>
        <begin position="731"/>
        <end position="750"/>
    </location>
</feature>
<keyword evidence="3" id="KW-0812">Transmembrane</keyword>
<dbReference type="STRING" id="6210.W6V0P8"/>
<feature type="domain" description="TNFR-Cys" evidence="4">
    <location>
        <begin position="159"/>
        <end position="203"/>
    </location>
</feature>
<feature type="transmembrane region" description="Helical" evidence="3">
    <location>
        <begin position="33"/>
        <end position="59"/>
    </location>
</feature>
<dbReference type="OMA" id="CKQKHQL"/>
<reference evidence="5 6" key="1">
    <citation type="journal article" date="2013" name="Nat. Genet.">
        <title>The genome of the hydatid tapeworm Echinococcus granulosus.</title>
        <authorList>
            <person name="Zheng H."/>
            <person name="Zhang W."/>
            <person name="Zhang L."/>
            <person name="Zhang Z."/>
            <person name="Li J."/>
            <person name="Lu G."/>
            <person name="Zhu Y."/>
            <person name="Wang Y."/>
            <person name="Huang Y."/>
            <person name="Liu J."/>
            <person name="Kang H."/>
            <person name="Chen J."/>
            <person name="Wang L."/>
            <person name="Chen A."/>
            <person name="Yu S."/>
            <person name="Gao Z."/>
            <person name="Jin L."/>
            <person name="Gu W."/>
            <person name="Wang Z."/>
            <person name="Zhao L."/>
            <person name="Shi B."/>
            <person name="Wen H."/>
            <person name="Lin R."/>
            <person name="Jones M.K."/>
            <person name="Brejova B."/>
            <person name="Vinar T."/>
            <person name="Zhao G."/>
            <person name="McManus D.P."/>
            <person name="Chen Z."/>
            <person name="Zhou Y."/>
            <person name="Wang S."/>
        </authorList>
    </citation>
    <scope>NUCLEOTIDE SEQUENCE [LARGE SCALE GENOMIC DNA]</scope>
</reference>
<dbReference type="GO" id="GO:0007266">
    <property type="term" value="P:Rho protein signal transduction"/>
    <property type="evidence" value="ECO:0007669"/>
    <property type="project" value="TreeGrafter"/>
</dbReference>
<feature type="disulfide bond" evidence="1">
    <location>
        <begin position="136"/>
        <end position="149"/>
    </location>
</feature>
<evidence type="ECO:0000259" key="4">
    <source>
        <dbReference type="PROSITE" id="PS50050"/>
    </source>
</evidence>
<keyword evidence="3" id="KW-0472">Membrane</keyword>
<dbReference type="CTD" id="36336716"/>
<dbReference type="SMART" id="SM00208">
    <property type="entry name" value="TNFR"/>
    <property type="match status" value="4"/>
</dbReference>
<evidence type="ECO:0000313" key="5">
    <source>
        <dbReference type="EMBL" id="EUB64457.1"/>
    </source>
</evidence>
<dbReference type="SUPFAM" id="SSF57586">
    <property type="entry name" value="TNF receptor-like"/>
    <property type="match status" value="2"/>
</dbReference>
<feature type="repeat" description="TNFR-Cys" evidence="1">
    <location>
        <begin position="117"/>
        <end position="157"/>
    </location>
</feature>
<feature type="disulfide bond" evidence="1">
    <location>
        <begin position="221"/>
        <end position="234"/>
    </location>
</feature>
<keyword evidence="1" id="KW-1015">Disulfide bond</keyword>
<dbReference type="PANTHER" id="PTHR46605">
    <property type="entry name" value="TUMOR NECROSIS FACTOR RECEPTOR"/>
    <property type="match status" value="1"/>
</dbReference>
<dbReference type="Pfam" id="PF00020">
    <property type="entry name" value="TNFR_c6"/>
    <property type="match status" value="3"/>
</dbReference>
<proteinExistence type="predicted"/>
<feature type="domain" description="TNFR-Cys" evidence="4">
    <location>
        <begin position="204"/>
        <end position="242"/>
    </location>
</feature>
<sequence length="750" mass="82295">MDAVGSDCVRSRCKGHSTALIGWTTHRSLTCSLSLAVFLIVSLISCKYTFWYARAVFAATLKVKNKRRDSTEKYTCEKMLIPLLIWTLLSSFRCSAMPHALQQSLNSTQLDPIQRETCPSANEELVSTLNGPLRCCNKCPSGEGMLQLCTNQTQTVCRPCQEGSEFSLEASATAKCMQCRQCQELHPFAKFRKHCTPTSDAVCECVSGYFFIEAHSTCQSCTKCPPGQGAEKPCEWNENSVCKPCAEGTWSSTDSATDTCQTCRRCKPGQIEMRPCTATQNTLCCPLHNPNCQDTFAEEEFDGQEAIHQTDLTPLMVLTRGGFSHTGHKCTNTTTATKGASKDFPVLQCDWLLRGPMTSQQSEGQLGFYQIRAGAQAAASGLESNWISFSEKGISHDLNGTLDSMNIKTAFRIEEEQTYEVHFHPPRGEIEEGGESCVFTQKDVGRDCDIGGAGLGDWLKCQSAPLLFYVGFIHFNPMAESEFADNVDAAHFTESLAIIQKPKSMQSQGQCAEDQAASQLAYGDDYPMITIYCSLLGLVILTLLIYVFYKLWQQRLSAEDAKTIEADVFYPAFMGLKSGKGKSRSSKMSAPSKVTTDRQHLLGGLQQYSCTPQNPTLHDALLTELSQGLAVENRWKHVGGLLGFSEESLQNFEKVGASEKTSNSADSAAVAARLMLTSWYSARAATDPDPLRSLLMVLGCTPSTGHLCRCLKEYMKYSSIAPCYAIPPTEPPSQSPATAISPEAQNTNNH</sequence>
<keyword evidence="3" id="KW-1133">Transmembrane helix</keyword>
<evidence type="ECO:0000313" key="6">
    <source>
        <dbReference type="Proteomes" id="UP000019149"/>
    </source>
</evidence>
<accession>W6V0P8</accession>
<dbReference type="OrthoDB" id="10048028at2759"/>
<dbReference type="RefSeq" id="XP_024355653.1">
    <property type="nucleotide sequence ID" value="XM_024490250.1"/>
</dbReference>
<dbReference type="PANTHER" id="PTHR46605:SF1">
    <property type="entry name" value="DEATH DOMAIN-CONTAINING MEMBRANE PROTEIN NRADD"/>
    <property type="match status" value="1"/>
</dbReference>
<dbReference type="CDD" id="cd13416">
    <property type="entry name" value="TNFRSF16"/>
    <property type="match status" value="1"/>
</dbReference>
<dbReference type="GeneID" id="36336716"/>
<feature type="disulfide bond" evidence="1">
    <location>
        <begin position="224"/>
        <end position="242"/>
    </location>
</feature>
<dbReference type="GO" id="GO:0009986">
    <property type="term" value="C:cell surface"/>
    <property type="evidence" value="ECO:0007669"/>
    <property type="project" value="TreeGrafter"/>
</dbReference>